<sequence>MYFPRYLQGCSVIALFQLGCEPRYFQKKSKTPSLVSPYSPGQKVSNLYRIGMYFLVRSICPYEKLYSSCCRDSLCCIAQAITEKVKMGKRRNIEWRR</sequence>
<accession>A0A9P4JL52</accession>
<dbReference type="Proteomes" id="UP000799536">
    <property type="component" value="Unassembled WGS sequence"/>
</dbReference>
<evidence type="ECO:0000313" key="1">
    <source>
        <dbReference type="EMBL" id="KAF2198702.1"/>
    </source>
</evidence>
<keyword evidence="2" id="KW-1185">Reference proteome</keyword>
<comment type="caution">
    <text evidence="1">The sequence shown here is derived from an EMBL/GenBank/DDBJ whole genome shotgun (WGS) entry which is preliminary data.</text>
</comment>
<protein>
    <submittedName>
        <fullName evidence="1">Uncharacterized protein</fullName>
    </submittedName>
</protein>
<dbReference type="AlphaFoldDB" id="A0A9P4JL52"/>
<proteinExistence type="predicted"/>
<dbReference type="EMBL" id="ML994124">
    <property type="protein sequence ID" value="KAF2198702.1"/>
    <property type="molecule type" value="Genomic_DNA"/>
</dbReference>
<reference evidence="1" key="1">
    <citation type="journal article" date="2020" name="Stud. Mycol.">
        <title>101 Dothideomycetes genomes: a test case for predicting lifestyles and emergence of pathogens.</title>
        <authorList>
            <person name="Haridas S."/>
            <person name="Albert R."/>
            <person name="Binder M."/>
            <person name="Bloem J."/>
            <person name="Labutti K."/>
            <person name="Salamov A."/>
            <person name="Andreopoulos B."/>
            <person name="Baker S."/>
            <person name="Barry K."/>
            <person name="Bills G."/>
            <person name="Bluhm B."/>
            <person name="Cannon C."/>
            <person name="Castanera R."/>
            <person name="Culley D."/>
            <person name="Daum C."/>
            <person name="Ezra D."/>
            <person name="Gonzalez J."/>
            <person name="Henrissat B."/>
            <person name="Kuo A."/>
            <person name="Liang C."/>
            <person name="Lipzen A."/>
            <person name="Lutzoni F."/>
            <person name="Magnuson J."/>
            <person name="Mondo S."/>
            <person name="Nolan M."/>
            <person name="Ohm R."/>
            <person name="Pangilinan J."/>
            <person name="Park H.-J."/>
            <person name="Ramirez L."/>
            <person name="Alfaro M."/>
            <person name="Sun H."/>
            <person name="Tritt A."/>
            <person name="Yoshinaga Y."/>
            <person name="Zwiers L.-H."/>
            <person name="Turgeon B."/>
            <person name="Goodwin S."/>
            <person name="Spatafora J."/>
            <person name="Crous P."/>
            <person name="Grigoriev I."/>
        </authorList>
    </citation>
    <scope>NUCLEOTIDE SEQUENCE</scope>
    <source>
        <strain evidence="1">ATCC 74209</strain>
    </source>
</reference>
<organism evidence="1 2">
    <name type="scientific">Delitschia confertaspora ATCC 74209</name>
    <dbReference type="NCBI Taxonomy" id="1513339"/>
    <lineage>
        <taxon>Eukaryota</taxon>
        <taxon>Fungi</taxon>
        <taxon>Dikarya</taxon>
        <taxon>Ascomycota</taxon>
        <taxon>Pezizomycotina</taxon>
        <taxon>Dothideomycetes</taxon>
        <taxon>Pleosporomycetidae</taxon>
        <taxon>Pleosporales</taxon>
        <taxon>Delitschiaceae</taxon>
        <taxon>Delitschia</taxon>
    </lineage>
</organism>
<evidence type="ECO:0000313" key="2">
    <source>
        <dbReference type="Proteomes" id="UP000799536"/>
    </source>
</evidence>
<gene>
    <name evidence="1" type="ORF">GQ43DRAFT_146154</name>
</gene>
<name>A0A9P4JL52_9PLEO</name>